<dbReference type="InterPro" id="IPR007867">
    <property type="entry name" value="GMC_OxRtase_C"/>
</dbReference>
<evidence type="ECO:0000256" key="3">
    <source>
        <dbReference type="ARBA" id="ARBA00022630"/>
    </source>
</evidence>
<dbReference type="Gene3D" id="3.50.50.60">
    <property type="entry name" value="FAD/NAD(P)-binding domain"/>
    <property type="match status" value="1"/>
</dbReference>
<dbReference type="Pfam" id="PF00732">
    <property type="entry name" value="GMC_oxred_N"/>
    <property type="match status" value="1"/>
</dbReference>
<evidence type="ECO:0000313" key="9">
    <source>
        <dbReference type="EMBL" id="KFL30043.1"/>
    </source>
</evidence>
<evidence type="ECO:0000256" key="1">
    <source>
        <dbReference type="ARBA" id="ARBA00001974"/>
    </source>
</evidence>
<feature type="domain" description="Glucose-methanol-choline oxidoreductase N-terminal" evidence="8">
    <location>
        <begin position="252"/>
        <end position="266"/>
    </location>
</feature>
<dbReference type="NCBIfam" id="NF002550">
    <property type="entry name" value="PRK02106.1"/>
    <property type="match status" value="1"/>
</dbReference>
<feature type="binding site" evidence="5">
    <location>
        <position position="217"/>
    </location>
    <ligand>
        <name>FAD</name>
        <dbReference type="ChEBI" id="CHEBI:57692"/>
    </ligand>
</feature>
<evidence type="ECO:0000256" key="4">
    <source>
        <dbReference type="ARBA" id="ARBA00022827"/>
    </source>
</evidence>
<comment type="caution">
    <text evidence="9">The sequence shown here is derived from an EMBL/GenBank/DDBJ whole genome shotgun (WGS) entry which is preliminary data.</text>
</comment>
<dbReference type="Pfam" id="PF05199">
    <property type="entry name" value="GMC_oxred_C"/>
    <property type="match status" value="1"/>
</dbReference>
<keyword evidence="4 5" id="KW-0274">FAD</keyword>
<dbReference type="PANTHER" id="PTHR11552">
    <property type="entry name" value="GLUCOSE-METHANOL-CHOLINE GMC OXIDOREDUCTASE"/>
    <property type="match status" value="1"/>
</dbReference>
<sequence length="536" mass="58527">MAADFIIVGAGSAGCVLADRLSENPANTVILLEAGGRDWSPLIHVPVGSGELVRKGLFGWSFRTEPEPHLDGRQMFWPRGKVLGGSSSINGQVYVRGNPSDFDGWAQMGNKGWSYADVLPYFVRSENNQDRQGPFHGQEGPLRVTRGTMDNPLFDAFVQAGLQAGHPLADDFNGASQDGFGRFDFNVYRGRRQSTAVAYLKRAKRRANLRVITNAEVDRLEIADGRVVAVRLNGPSGVKRIEARREVVLAAGAIGSPSLLMRSGIGPENEVRAAGIEVAHHLPGVGLNLQDHLQVYMLYGCKLPITVHGMIRLDRAALLMAQAVLLRSGPFAHFPVQGGAFTRSLPGLDVPDTQWHFGIALGPRRVRIPGIHRRGDLLDREGFALAPCQLRPHSRGRIGLRRDGDAIQPRIEANYLSSEFDRDFFRRVIREGRHIVEQRAFDTYRDVELAPGKAVQTDDEIDDWVRRSASTSHHQVGTCKMGTDELAVVGPDLRVRGMAGLRVADASIMPTIVGGNTHAATVMIGEKAADLVLSSS</sequence>
<dbReference type="SUPFAM" id="SSF51905">
    <property type="entry name" value="FAD/NAD(P)-binding domain"/>
    <property type="match status" value="1"/>
</dbReference>
<name>A0A087LZJ0_9HYPH</name>
<comment type="similarity">
    <text evidence="2 6">Belongs to the GMC oxidoreductase family.</text>
</comment>
<evidence type="ECO:0000313" key="10">
    <source>
        <dbReference type="Proteomes" id="UP000028981"/>
    </source>
</evidence>
<dbReference type="GO" id="GO:0050660">
    <property type="term" value="F:flavin adenine dinucleotide binding"/>
    <property type="evidence" value="ECO:0007669"/>
    <property type="project" value="InterPro"/>
</dbReference>
<evidence type="ECO:0000256" key="5">
    <source>
        <dbReference type="PIRSR" id="PIRSR000137-2"/>
    </source>
</evidence>
<evidence type="ECO:0000256" key="2">
    <source>
        <dbReference type="ARBA" id="ARBA00010790"/>
    </source>
</evidence>
<evidence type="ECO:0000259" key="7">
    <source>
        <dbReference type="PROSITE" id="PS00623"/>
    </source>
</evidence>
<dbReference type="SUPFAM" id="SSF54373">
    <property type="entry name" value="FAD-linked reductases, C-terminal domain"/>
    <property type="match status" value="1"/>
</dbReference>
<dbReference type="PROSITE" id="PS00624">
    <property type="entry name" value="GMC_OXRED_2"/>
    <property type="match status" value="1"/>
</dbReference>
<dbReference type="GO" id="GO:0016614">
    <property type="term" value="F:oxidoreductase activity, acting on CH-OH group of donors"/>
    <property type="evidence" value="ECO:0007669"/>
    <property type="project" value="InterPro"/>
</dbReference>
<dbReference type="AlphaFoldDB" id="A0A087LZJ0"/>
<dbReference type="EMBL" id="JQGC01000017">
    <property type="protein sequence ID" value="KFL30043.1"/>
    <property type="molecule type" value="Genomic_DNA"/>
</dbReference>
<keyword evidence="3 6" id="KW-0285">Flavoprotein</keyword>
<feature type="binding site" evidence="5">
    <location>
        <begin position="90"/>
        <end position="93"/>
    </location>
    <ligand>
        <name>FAD</name>
        <dbReference type="ChEBI" id="CHEBI:57692"/>
    </ligand>
</feature>
<dbReference type="Proteomes" id="UP000028981">
    <property type="component" value="Unassembled WGS sequence"/>
</dbReference>
<dbReference type="InterPro" id="IPR000172">
    <property type="entry name" value="GMC_OxRdtase_N"/>
</dbReference>
<reference evidence="9 10" key="1">
    <citation type="submission" date="2014-08" db="EMBL/GenBank/DDBJ databases">
        <authorList>
            <person name="Hassan Y.I."/>
            <person name="Lepp D."/>
            <person name="Zhou T."/>
        </authorList>
    </citation>
    <scope>NUCLEOTIDE SEQUENCE [LARGE SCALE GENOMIC DNA]</scope>
    <source>
        <strain evidence="9 10">IFO13584</strain>
    </source>
</reference>
<keyword evidence="10" id="KW-1185">Reference proteome</keyword>
<dbReference type="Gene3D" id="3.30.560.10">
    <property type="entry name" value="Glucose Oxidase, domain 3"/>
    <property type="match status" value="1"/>
</dbReference>
<comment type="cofactor">
    <cofactor evidence="1 5">
        <name>FAD</name>
        <dbReference type="ChEBI" id="CHEBI:57692"/>
    </cofactor>
</comment>
<proteinExistence type="inferred from homology"/>
<dbReference type="PROSITE" id="PS00623">
    <property type="entry name" value="GMC_OXRED_1"/>
    <property type="match status" value="1"/>
</dbReference>
<dbReference type="STRING" id="46914.JP75_18355"/>
<dbReference type="InterPro" id="IPR036188">
    <property type="entry name" value="FAD/NAD-bd_sf"/>
</dbReference>
<dbReference type="PANTHER" id="PTHR11552:SF147">
    <property type="entry name" value="CHOLINE DEHYDROGENASE, MITOCHONDRIAL"/>
    <property type="match status" value="1"/>
</dbReference>
<dbReference type="InterPro" id="IPR012132">
    <property type="entry name" value="GMC_OxRdtase"/>
</dbReference>
<protein>
    <submittedName>
        <fullName evidence="9">Choline dehydrogenase</fullName>
    </submittedName>
</protein>
<gene>
    <name evidence="9" type="ORF">JP75_18355</name>
</gene>
<organism evidence="9 10">
    <name type="scientific">Devosia riboflavina</name>
    <dbReference type="NCBI Taxonomy" id="46914"/>
    <lineage>
        <taxon>Bacteria</taxon>
        <taxon>Pseudomonadati</taxon>
        <taxon>Pseudomonadota</taxon>
        <taxon>Alphaproteobacteria</taxon>
        <taxon>Hyphomicrobiales</taxon>
        <taxon>Devosiaceae</taxon>
        <taxon>Devosia</taxon>
    </lineage>
</organism>
<feature type="binding site" evidence="5">
    <location>
        <position position="82"/>
    </location>
    <ligand>
        <name>FAD</name>
        <dbReference type="ChEBI" id="CHEBI:57692"/>
    </ligand>
</feature>
<dbReference type="PIRSF" id="PIRSF000137">
    <property type="entry name" value="Alcohol_oxidase"/>
    <property type="match status" value="1"/>
</dbReference>
<dbReference type="OrthoDB" id="9785276at2"/>
<evidence type="ECO:0000256" key="6">
    <source>
        <dbReference type="RuleBase" id="RU003968"/>
    </source>
</evidence>
<evidence type="ECO:0000259" key="8">
    <source>
        <dbReference type="PROSITE" id="PS00624"/>
    </source>
</evidence>
<feature type="domain" description="Glucose-methanol-choline oxidoreductase N-terminal" evidence="7">
    <location>
        <begin position="80"/>
        <end position="103"/>
    </location>
</feature>
<accession>A0A087LZJ0</accession>